<dbReference type="EMBL" id="OE181002">
    <property type="protein sequence ID" value="CAD7572389.1"/>
    <property type="molecule type" value="Genomic_DNA"/>
</dbReference>
<dbReference type="InterPro" id="IPR014009">
    <property type="entry name" value="PIK_FAT"/>
</dbReference>
<dbReference type="PANTHER" id="PTHR37079:SF4">
    <property type="entry name" value="SERINE_THREONINE-PROTEIN KINASE ATM"/>
    <property type="match status" value="1"/>
</dbReference>
<dbReference type="InterPro" id="IPR038980">
    <property type="entry name" value="ATM_plant"/>
</dbReference>
<dbReference type="SUPFAM" id="SSF48371">
    <property type="entry name" value="ARM repeat"/>
    <property type="match status" value="2"/>
</dbReference>
<evidence type="ECO:0000313" key="2">
    <source>
        <dbReference type="EMBL" id="CAD7572389.1"/>
    </source>
</evidence>
<organism evidence="2">
    <name type="scientific">Timema californicum</name>
    <name type="common">California timema</name>
    <name type="synonym">Walking stick</name>
    <dbReference type="NCBI Taxonomy" id="61474"/>
    <lineage>
        <taxon>Eukaryota</taxon>
        <taxon>Metazoa</taxon>
        <taxon>Ecdysozoa</taxon>
        <taxon>Arthropoda</taxon>
        <taxon>Hexapoda</taxon>
        <taxon>Insecta</taxon>
        <taxon>Pterygota</taxon>
        <taxon>Neoptera</taxon>
        <taxon>Polyneoptera</taxon>
        <taxon>Phasmatodea</taxon>
        <taxon>Timematodea</taxon>
        <taxon>Timematoidea</taxon>
        <taxon>Timematidae</taxon>
        <taxon>Timema</taxon>
    </lineage>
</organism>
<sequence length="1731" mass="196211">MNTLEILSYSTDYRDECNFKIAETIVTGAVGLSTLDRTGIEGVLKVLQAMCRTRHKESHAAYRLLSLITGILPHVARLNLNSAKENLMALFIPFLFSTSRNKYGVKVYSQLIKSVAEFTKLDPTGLWARWQPKKEEGRTAVSEELIFHLKSPFHEIRMACAGYVGLLFPSSVTPVSVQWHKRSYEKVCAAVMESFVVEGDLSREEKIDEGANRTASAMHTMATMVVVCPAWRRKALFTIFQLVHEKNISFDLVCKVLRLVGEHLKLQECSQLVKVNASYFVHHWMEQDYQLQKFPWQLMGCVSITQFYRQYKDIIVPILLQREEEETLTHVSQKVGKNLRELVEGCFPHSMACLLPYIASSDSTDSSSITEAEANTSKCLHNQLERILGGDAINTLITMRIDEVIVNVIRLLYDPKHFSELCGCQLTLPEPIPPVLNHNMVVKVVEHLQEGCPDSSVALVTTLSQRVPHQLQRILLPLASDIHHAPTQEDKLQAFHRYATFADILADQLKMSVGLHTMNLFVVRDIIHTLIHLLRGGGLLLDPVGHFFSRFCTMILPSRSGELSKFLGVIVSSLVPLACQNTKVLNLLTTLVVKNEVHLYEAIKLVDPFPPDPEFLPLREVYCTIKYAAGPFSLDDEVKQFLGVASGHLGCRVEGLHHLRKQLSEKKWELRQMYSDMRTMRGFSEDCATSPLHRLICALVELTVTPDKQVSEEASRCLGELGPVDLATMILKPEQGHVASKPLKNKEGSLVALARHVIQLMVEYLVDPQISVAQAASDALYSVLSTEQGRAAADVKIPDGVQLERSFIVPFYHCGEARGKWGLVVSEDHMSQVVDQGYLWVPVEDCNHDTWITNLVCTLLEAYPEDSFLRQLAPVCRVKVSFSEELLPLLVDLLLCTGKKICQTVVSKNMRYFFKQHYDGHKSRVLSKQIFFNKPSVQCMLNVVHYIRLQGVVRDNTSQSLDLDYLHVAQAAQFCSAHFTSILYVELWSSEQIKEHPSIIVGDNVSPLDCICDKDPERGRDVEDILREAYTRLQYKDAVSGCGSSYLLDSLTRVSHLELEGQWEQAMQEYQLQSKNDDPTAIQGLCRCLHRMGSHNLLHRYLAATEKSSELLDIQYECGWRLGQWDLGRCPQDDLYEGHHYDALQATEEGDLARARVSLSRARTCIATTALAHASLESAMNLYPSLSRLQTLQELEDFLNDNPLNQDSVKVNLKSETLPLDHQLLMTRWREQDRLGYGEFEYLELVLAQRLVLLRMASSMFQFNVKDELTYQLEIAALARKEGWPQVAGNCLARLATFSFDKPPCIVLEEARLHWAKGNREVATVLLKSLLRRLEQDTRGGEDQLVQRSIALHLYGSWMVETKSENPQNIIDQYFLKALAHLEDLAESREKQEICLEAHSSLARFADGQYQTLVHYTKSAVFETKQKGIVEAQVALEKIRKEPNTDEMKKMTSILSRQKSIDTIEVENTEKEKKNYLTLAVKYYCQSLQRGDKHNLQVFRLVSLWLDNMSHEALADILDTELGNIPSYKFLPLLPQLSARISNDANNPFVYKLNKLLERCSMEHPHHTLPVLLSIVNLYLDKKYTHNLDSRALNKKNTESRVLGAKLLLDRLQSVDTIAPILTQMNKLSQALISLAYYKFGKDRGTHTIPNTEPILRIKNYDCALLPSFTLPVSKSCQYNNIVAFACYKCKNLSRKTETYPIARMSTPVELATDITLPATNNAPGLNKMPR</sequence>
<name>A0A7R9J4E2_TIMCA</name>
<protein>
    <submittedName>
        <fullName evidence="2">(California timema) hypothetical protein</fullName>
    </submittedName>
</protein>
<dbReference type="InterPro" id="IPR016024">
    <property type="entry name" value="ARM-type_fold"/>
</dbReference>
<evidence type="ECO:0000259" key="1">
    <source>
        <dbReference type="PROSITE" id="PS51189"/>
    </source>
</evidence>
<gene>
    <name evidence="2" type="ORF">TCMB3V08_LOCUS5041</name>
</gene>
<dbReference type="PANTHER" id="PTHR37079">
    <property type="entry name" value="SERINE/THREONINE-PROTEIN KINASE ATM"/>
    <property type="match status" value="1"/>
</dbReference>
<reference evidence="2" key="1">
    <citation type="submission" date="2020-11" db="EMBL/GenBank/DDBJ databases">
        <authorList>
            <person name="Tran Van P."/>
        </authorList>
    </citation>
    <scope>NUCLEOTIDE SEQUENCE</scope>
</reference>
<proteinExistence type="predicted"/>
<feature type="domain" description="FAT" evidence="1">
    <location>
        <begin position="967"/>
        <end position="1578"/>
    </location>
</feature>
<dbReference type="GO" id="GO:0004674">
    <property type="term" value="F:protein serine/threonine kinase activity"/>
    <property type="evidence" value="ECO:0007669"/>
    <property type="project" value="InterPro"/>
</dbReference>
<dbReference type="InterPro" id="IPR003151">
    <property type="entry name" value="PIK-rel_kinase_FAT"/>
</dbReference>
<dbReference type="GO" id="GO:0006974">
    <property type="term" value="P:DNA damage response"/>
    <property type="evidence" value="ECO:0007669"/>
    <property type="project" value="InterPro"/>
</dbReference>
<dbReference type="PROSITE" id="PS51189">
    <property type="entry name" value="FAT"/>
    <property type="match status" value="1"/>
</dbReference>
<accession>A0A7R9J4E2</accession>
<dbReference type="Pfam" id="PF02259">
    <property type="entry name" value="FAT"/>
    <property type="match status" value="1"/>
</dbReference>